<sequence>MTPALPDRPPLPTYNDVRGSFNKYRSIAYGTWKPGEAKRFSEKSKRRNLDAIASSASATASSSSSFQKSHSESEDLIRKPQRDLPSASSESLDSPTLVPTEDEMSEIENAA</sequence>
<name>A0AC34F590_9BILA</name>
<protein>
    <submittedName>
        <fullName evidence="2">Uncharacterized protein</fullName>
    </submittedName>
</protein>
<dbReference type="Proteomes" id="UP000887579">
    <property type="component" value="Unplaced"/>
</dbReference>
<organism evidence="1 2">
    <name type="scientific">Panagrolaimus sp. ES5</name>
    <dbReference type="NCBI Taxonomy" id="591445"/>
    <lineage>
        <taxon>Eukaryota</taxon>
        <taxon>Metazoa</taxon>
        <taxon>Ecdysozoa</taxon>
        <taxon>Nematoda</taxon>
        <taxon>Chromadorea</taxon>
        <taxon>Rhabditida</taxon>
        <taxon>Tylenchina</taxon>
        <taxon>Panagrolaimomorpha</taxon>
        <taxon>Panagrolaimoidea</taxon>
        <taxon>Panagrolaimidae</taxon>
        <taxon>Panagrolaimus</taxon>
    </lineage>
</organism>
<evidence type="ECO:0000313" key="2">
    <source>
        <dbReference type="WBParaSite" id="ES5_v2.g12213.t1"/>
    </source>
</evidence>
<proteinExistence type="predicted"/>
<dbReference type="WBParaSite" id="ES5_v2.g12213.t1">
    <property type="protein sequence ID" value="ES5_v2.g12213.t1"/>
    <property type="gene ID" value="ES5_v2.g12213"/>
</dbReference>
<accession>A0AC34F590</accession>
<evidence type="ECO:0000313" key="1">
    <source>
        <dbReference type="Proteomes" id="UP000887579"/>
    </source>
</evidence>
<reference evidence="2" key="1">
    <citation type="submission" date="2022-11" db="UniProtKB">
        <authorList>
            <consortium name="WormBaseParasite"/>
        </authorList>
    </citation>
    <scope>IDENTIFICATION</scope>
</reference>